<comment type="similarity">
    <text evidence="2">Belongs to the YkuD family.</text>
</comment>
<dbReference type="Pfam" id="PF01471">
    <property type="entry name" value="PG_binding_1"/>
    <property type="match status" value="1"/>
</dbReference>
<dbReference type="GO" id="GO:0009252">
    <property type="term" value="P:peptidoglycan biosynthetic process"/>
    <property type="evidence" value="ECO:0007669"/>
    <property type="project" value="UniProtKB-UniPathway"/>
</dbReference>
<gene>
    <name evidence="10" type="ORF">N7335_17375</name>
</gene>
<evidence type="ECO:0000259" key="9">
    <source>
        <dbReference type="PROSITE" id="PS52029"/>
    </source>
</evidence>
<feature type="active site" description="Nucleophile" evidence="7">
    <location>
        <position position="448"/>
    </location>
</feature>
<dbReference type="Proteomes" id="UP001158076">
    <property type="component" value="Unassembled WGS sequence"/>
</dbReference>
<comment type="caution">
    <text evidence="10">The sequence shown here is derived from an EMBL/GenBank/DDBJ whole genome shotgun (WGS) entry which is preliminary data.</text>
</comment>
<dbReference type="PANTHER" id="PTHR41533">
    <property type="entry name" value="L,D-TRANSPEPTIDASE HI_1667-RELATED"/>
    <property type="match status" value="1"/>
</dbReference>
<dbReference type="EMBL" id="JAODZE010000024">
    <property type="protein sequence ID" value="MDH0148164.1"/>
    <property type="molecule type" value="Genomic_DNA"/>
</dbReference>
<keyword evidence="5 7" id="KW-0573">Peptidoglycan synthesis</keyword>
<dbReference type="SUPFAM" id="SSF47090">
    <property type="entry name" value="PGBD-like"/>
    <property type="match status" value="1"/>
</dbReference>
<feature type="active site" description="Proton donor/acceptor" evidence="7">
    <location>
        <position position="429"/>
    </location>
</feature>
<dbReference type="InterPro" id="IPR038063">
    <property type="entry name" value="Transpep_catalytic_dom"/>
</dbReference>
<dbReference type="AlphaFoldDB" id="A0A210XNK5"/>
<dbReference type="InterPro" id="IPR036366">
    <property type="entry name" value="PGBDSf"/>
</dbReference>
<dbReference type="CDD" id="cd16913">
    <property type="entry name" value="YkuD_like"/>
    <property type="match status" value="1"/>
</dbReference>
<comment type="pathway">
    <text evidence="1 7">Cell wall biogenesis; peptidoglycan biosynthesis.</text>
</comment>
<dbReference type="GO" id="GO:0004180">
    <property type="term" value="F:carboxypeptidase activity"/>
    <property type="evidence" value="ECO:0007669"/>
    <property type="project" value="UniProtKB-ARBA"/>
</dbReference>
<keyword evidence="6 7" id="KW-0961">Cell wall biogenesis/degradation</keyword>
<name>A0A210XNK5_STUST</name>
<evidence type="ECO:0000256" key="8">
    <source>
        <dbReference type="SAM" id="SignalP"/>
    </source>
</evidence>
<dbReference type="InterPro" id="IPR045380">
    <property type="entry name" value="LD_TPept_scaffold_dom"/>
</dbReference>
<dbReference type="SUPFAM" id="SSF141523">
    <property type="entry name" value="L,D-transpeptidase catalytic domain-like"/>
    <property type="match status" value="1"/>
</dbReference>
<dbReference type="InterPro" id="IPR052905">
    <property type="entry name" value="LD-transpeptidase_YkuD-like"/>
</dbReference>
<dbReference type="PANTHER" id="PTHR41533:SF2">
    <property type="entry name" value="BLR7131 PROTEIN"/>
    <property type="match status" value="1"/>
</dbReference>
<keyword evidence="3" id="KW-0808">Transferase</keyword>
<dbReference type="Pfam" id="PF20142">
    <property type="entry name" value="Scaffold"/>
    <property type="match status" value="1"/>
</dbReference>
<accession>A0A210XNK5</accession>
<dbReference type="InterPro" id="IPR005490">
    <property type="entry name" value="LD_TPept_cat_dom"/>
</dbReference>
<protein>
    <submittedName>
        <fullName evidence="10">L,D-transpeptidase family protein</fullName>
    </submittedName>
</protein>
<dbReference type="GO" id="GO:0071555">
    <property type="term" value="P:cell wall organization"/>
    <property type="evidence" value="ECO:0007669"/>
    <property type="project" value="UniProtKB-UniRule"/>
</dbReference>
<evidence type="ECO:0000256" key="6">
    <source>
        <dbReference type="ARBA" id="ARBA00023316"/>
    </source>
</evidence>
<proteinExistence type="inferred from homology"/>
<dbReference type="GO" id="GO:0008360">
    <property type="term" value="P:regulation of cell shape"/>
    <property type="evidence" value="ECO:0007669"/>
    <property type="project" value="UniProtKB-UniRule"/>
</dbReference>
<dbReference type="RefSeq" id="WP_014595535.1">
    <property type="nucleotide sequence ID" value="NZ_CP063358.1"/>
</dbReference>
<dbReference type="GO" id="GO:0016740">
    <property type="term" value="F:transferase activity"/>
    <property type="evidence" value="ECO:0007669"/>
    <property type="project" value="UniProtKB-KW"/>
</dbReference>
<evidence type="ECO:0000256" key="7">
    <source>
        <dbReference type="PROSITE-ProRule" id="PRU01373"/>
    </source>
</evidence>
<dbReference type="Gene3D" id="2.40.440.10">
    <property type="entry name" value="L,D-transpeptidase catalytic domain-like"/>
    <property type="match status" value="1"/>
</dbReference>
<dbReference type="InterPro" id="IPR036365">
    <property type="entry name" value="PGBD-like_sf"/>
</dbReference>
<reference evidence="10" key="1">
    <citation type="submission" date="2022-09" db="EMBL/GenBank/DDBJ databases">
        <title>Intensive care unit water sources are persistently colonized with multi-drug resistant bacteria and are the site of extensive horizontal gene transfer of antibiotic resistance genes.</title>
        <authorList>
            <person name="Diorio-Toth L."/>
        </authorList>
    </citation>
    <scope>NUCLEOTIDE SEQUENCE</scope>
    <source>
        <strain evidence="10">GD04147</strain>
    </source>
</reference>
<feature type="chain" id="PRO_5044378433" evidence="8">
    <location>
        <begin position="23"/>
        <end position="526"/>
    </location>
</feature>
<evidence type="ECO:0000313" key="10">
    <source>
        <dbReference type="EMBL" id="MDH0148164.1"/>
    </source>
</evidence>
<dbReference type="InterPro" id="IPR002477">
    <property type="entry name" value="Peptidoglycan-bd-like"/>
</dbReference>
<feature type="signal peptide" evidence="8">
    <location>
        <begin position="1"/>
        <end position="22"/>
    </location>
</feature>
<keyword evidence="4 7" id="KW-0133">Cell shape</keyword>
<evidence type="ECO:0000313" key="11">
    <source>
        <dbReference type="Proteomes" id="UP001158076"/>
    </source>
</evidence>
<dbReference type="Gene3D" id="1.10.101.10">
    <property type="entry name" value="PGBD-like superfamily/PGBD"/>
    <property type="match status" value="1"/>
</dbReference>
<evidence type="ECO:0000256" key="2">
    <source>
        <dbReference type="ARBA" id="ARBA00005992"/>
    </source>
</evidence>
<evidence type="ECO:0000256" key="3">
    <source>
        <dbReference type="ARBA" id="ARBA00022679"/>
    </source>
</evidence>
<dbReference type="Pfam" id="PF03734">
    <property type="entry name" value="YkuD"/>
    <property type="match status" value="1"/>
</dbReference>
<organism evidence="10 11">
    <name type="scientific">Stutzerimonas stutzeri</name>
    <name type="common">Pseudomonas stutzeri</name>
    <dbReference type="NCBI Taxonomy" id="316"/>
    <lineage>
        <taxon>Bacteria</taxon>
        <taxon>Pseudomonadati</taxon>
        <taxon>Pseudomonadota</taxon>
        <taxon>Gammaproteobacteria</taxon>
        <taxon>Pseudomonadales</taxon>
        <taxon>Pseudomonadaceae</taxon>
        <taxon>Stutzerimonas</taxon>
    </lineage>
</organism>
<evidence type="ECO:0000256" key="5">
    <source>
        <dbReference type="ARBA" id="ARBA00022984"/>
    </source>
</evidence>
<keyword evidence="8" id="KW-0732">Signal</keyword>
<feature type="domain" description="L,D-TPase catalytic" evidence="9">
    <location>
        <begin position="301"/>
        <end position="473"/>
    </location>
</feature>
<dbReference type="PROSITE" id="PS52029">
    <property type="entry name" value="LD_TPASE"/>
    <property type="match status" value="1"/>
</dbReference>
<evidence type="ECO:0000256" key="1">
    <source>
        <dbReference type="ARBA" id="ARBA00004752"/>
    </source>
</evidence>
<evidence type="ECO:0000256" key="4">
    <source>
        <dbReference type="ARBA" id="ARBA00022960"/>
    </source>
</evidence>
<sequence>MFRKCASRLAIWLCLASGLALATSASAQQATLQSVLEGLPQSCPQLPVRSAISEHLNAFYQARQFQPAWTSRSLLEGLLQQLAQLADDGLDPAYYQPERIREQLYPVASSPRRPECDDLLASQAYLQALHHLARGRLRQADIEPIWRSPDAPEADDRQRLLQIAVQGLADLPGAFDRARPPHALYRDLRAAYARQRQAALPAWRPLPSGPTLRPGMRDERSPLLRELLLAGAGSAPALDLRYDDELVEAVRGFQLQHGLEADGVVGAATLAALNVSPASRLDQLRINLERLRWISRDLEPQSLLVDIAGARLIYFRDSCPFWQTRTQVGREARQTPPLKSRISRLTLNPTWTVPPTILKQDKLPLIREDIAYLARHQMRVIDAQGNAVDPYAVDWANPRGILLRQDAGPANPLGQVAIRFANPFSVYLHDTPSKPLFERAARAVSSGCVRVESALQLVDLLLEADERDTVARLLQSGETHEYRLARQTPILMAYWTADADDSGLPRYRPDIYKRDAALLRALDAAR</sequence>